<evidence type="ECO:0000256" key="1">
    <source>
        <dbReference type="SAM" id="Phobius"/>
    </source>
</evidence>
<reference evidence="2 3" key="2">
    <citation type="submission" date="2015-01" db="EMBL/GenBank/DDBJ databases">
        <authorList>
            <consortium name="NBRP consortium"/>
            <person name="Sawabe T."/>
            <person name="Meirelles P."/>
            <person name="Feng G."/>
            <person name="Sayaka M."/>
            <person name="Hattori M."/>
            <person name="Ohkuma M."/>
        </authorList>
    </citation>
    <scope>NUCLEOTIDE SEQUENCE [LARGE SCALE GENOMIC DNA]</scope>
    <source>
        <strain evidence="2 3">JCM19232</strain>
    </source>
</reference>
<evidence type="ECO:0000313" key="3">
    <source>
        <dbReference type="Proteomes" id="UP000031670"/>
    </source>
</evidence>
<dbReference type="InterPro" id="IPR036465">
    <property type="entry name" value="vWFA_dom_sf"/>
</dbReference>
<accession>A0A0B8P9S4</accession>
<keyword evidence="1" id="KW-0472">Membrane</keyword>
<dbReference type="AlphaFoldDB" id="A0A0B8P9S4"/>
<reference evidence="2 3" key="1">
    <citation type="submission" date="2015-01" db="EMBL/GenBank/DDBJ databases">
        <title>Vibrio sp. C5 JCM 19232 whole genome shotgun sequence.</title>
        <authorList>
            <person name="Sawabe T."/>
            <person name="Meirelles P."/>
            <person name="Feng G."/>
            <person name="Sayaka M."/>
            <person name="Hattori M."/>
            <person name="Ohkuma M."/>
        </authorList>
    </citation>
    <scope>NUCLEOTIDE SEQUENCE [LARGE SCALE GENOMIC DNA]</scope>
    <source>
        <strain evidence="2 3">JCM19232</strain>
    </source>
</reference>
<dbReference type="Proteomes" id="UP000031670">
    <property type="component" value="Unassembled WGS sequence"/>
</dbReference>
<keyword evidence="1" id="KW-1133">Transmembrane helix</keyword>
<comment type="caution">
    <text evidence="2">The sequence shown here is derived from an EMBL/GenBank/DDBJ whole genome shotgun (WGS) entry which is preliminary data.</text>
</comment>
<proteinExistence type="predicted"/>
<sequence>MKIYTIAMGDPSTEGRYKMDIPTLEKVSELTGGQTFQALNRQDLEQAYQTIDELEEQEFEVLSHRPKHSLHHYAFGVGFVLNLVTVLLLLSGNLRFIGGRKWAK</sequence>
<dbReference type="EMBL" id="BBSA01000009">
    <property type="protein sequence ID" value="GAM63565.1"/>
    <property type="molecule type" value="Genomic_DNA"/>
</dbReference>
<gene>
    <name evidence="2" type="ORF">JCM19232_2545</name>
</gene>
<dbReference type="Gene3D" id="3.40.50.410">
    <property type="entry name" value="von Willebrand factor, type A domain"/>
    <property type="match status" value="1"/>
</dbReference>
<evidence type="ECO:0000313" key="2">
    <source>
        <dbReference type="EMBL" id="GAM63565.1"/>
    </source>
</evidence>
<keyword evidence="1" id="KW-0812">Transmembrane</keyword>
<protein>
    <submittedName>
        <fullName evidence="2">Bacteroides aerotolerance operon</fullName>
    </submittedName>
</protein>
<feature type="transmembrane region" description="Helical" evidence="1">
    <location>
        <begin position="73"/>
        <end position="94"/>
    </location>
</feature>
<name>A0A0B8P9S4_9VIBR</name>
<organism evidence="2 3">
    <name type="scientific">Vibrio ishigakensis</name>
    <dbReference type="NCBI Taxonomy" id="1481914"/>
    <lineage>
        <taxon>Bacteria</taxon>
        <taxon>Pseudomonadati</taxon>
        <taxon>Pseudomonadota</taxon>
        <taxon>Gammaproteobacteria</taxon>
        <taxon>Vibrionales</taxon>
        <taxon>Vibrionaceae</taxon>
        <taxon>Vibrio</taxon>
    </lineage>
</organism>